<dbReference type="FunFam" id="1.20.1050.10:FF:000030">
    <property type="entry name" value="Glutathione S-transferase S1"/>
    <property type="match status" value="1"/>
</dbReference>
<evidence type="ECO:0000259" key="6">
    <source>
        <dbReference type="PROSITE" id="PS50405"/>
    </source>
</evidence>
<comment type="catalytic activity">
    <reaction evidence="4">
        <text>RX + glutathione = an S-substituted glutathione + a halide anion + H(+)</text>
        <dbReference type="Rhea" id="RHEA:16437"/>
        <dbReference type="ChEBI" id="CHEBI:15378"/>
        <dbReference type="ChEBI" id="CHEBI:16042"/>
        <dbReference type="ChEBI" id="CHEBI:17792"/>
        <dbReference type="ChEBI" id="CHEBI:57925"/>
        <dbReference type="ChEBI" id="CHEBI:90779"/>
        <dbReference type="EC" id="2.5.1.18"/>
    </reaction>
</comment>
<dbReference type="SUPFAM" id="SSF47616">
    <property type="entry name" value="GST C-terminal domain-like"/>
    <property type="match status" value="1"/>
</dbReference>
<dbReference type="PANTHER" id="PTHR11571">
    <property type="entry name" value="GLUTATHIONE S-TRANSFERASE"/>
    <property type="match status" value="1"/>
</dbReference>
<keyword evidence="7" id="KW-1185">Reference proteome</keyword>
<evidence type="ECO:0000313" key="9">
    <source>
        <dbReference type="RefSeq" id="XP_034241045.1"/>
    </source>
</evidence>
<evidence type="ECO:0000256" key="1">
    <source>
        <dbReference type="ARBA" id="ARBA00012452"/>
    </source>
</evidence>
<dbReference type="RefSeq" id="XP_034241044.1">
    <property type="nucleotide sequence ID" value="XM_034385153.1"/>
</dbReference>
<name>A0A6P8ZMR1_THRPL</name>
<dbReference type="GO" id="GO:0004602">
    <property type="term" value="F:glutathione peroxidase activity"/>
    <property type="evidence" value="ECO:0007669"/>
    <property type="project" value="UniProtKB-ARBA"/>
</dbReference>
<comment type="similarity">
    <text evidence="3">Belongs to the GST superfamily. Sigma family.</text>
</comment>
<organism evidence="8">
    <name type="scientific">Thrips palmi</name>
    <name type="common">Melon thrips</name>
    <dbReference type="NCBI Taxonomy" id="161013"/>
    <lineage>
        <taxon>Eukaryota</taxon>
        <taxon>Metazoa</taxon>
        <taxon>Ecdysozoa</taxon>
        <taxon>Arthropoda</taxon>
        <taxon>Hexapoda</taxon>
        <taxon>Insecta</taxon>
        <taxon>Pterygota</taxon>
        <taxon>Neoptera</taxon>
        <taxon>Paraneoptera</taxon>
        <taxon>Thysanoptera</taxon>
        <taxon>Terebrantia</taxon>
        <taxon>Thripoidea</taxon>
        <taxon>Thripidae</taxon>
        <taxon>Thrips</taxon>
    </lineage>
</organism>
<protein>
    <recommendedName>
        <fullName evidence="1">glutathione transferase</fullName>
        <ecNumber evidence="1">2.5.1.18</ecNumber>
    </recommendedName>
</protein>
<dbReference type="PANTHER" id="PTHR11571:SF224">
    <property type="entry name" value="HEMATOPOIETIC PROSTAGLANDIN D SYNTHASE"/>
    <property type="match status" value="1"/>
</dbReference>
<evidence type="ECO:0000313" key="7">
    <source>
        <dbReference type="Proteomes" id="UP000515158"/>
    </source>
</evidence>
<dbReference type="EC" id="2.5.1.18" evidence="1"/>
<dbReference type="SFLD" id="SFLDG01205">
    <property type="entry name" value="AMPS.1"/>
    <property type="match status" value="1"/>
</dbReference>
<evidence type="ECO:0000259" key="5">
    <source>
        <dbReference type="PROSITE" id="PS50404"/>
    </source>
</evidence>
<dbReference type="SFLD" id="SFLDG00363">
    <property type="entry name" value="AMPS_(cytGST):_Alpha-__Mu-__Pi"/>
    <property type="match status" value="1"/>
</dbReference>
<dbReference type="InterPro" id="IPR004046">
    <property type="entry name" value="GST_C"/>
</dbReference>
<dbReference type="InterPro" id="IPR036282">
    <property type="entry name" value="Glutathione-S-Trfase_C_sf"/>
</dbReference>
<dbReference type="CDD" id="cd03039">
    <property type="entry name" value="GST_N_Sigma_like"/>
    <property type="match status" value="1"/>
</dbReference>
<dbReference type="Gene3D" id="3.40.30.10">
    <property type="entry name" value="Glutaredoxin"/>
    <property type="match status" value="1"/>
</dbReference>
<dbReference type="Proteomes" id="UP000515158">
    <property type="component" value="Unplaced"/>
</dbReference>
<dbReference type="PROSITE" id="PS50405">
    <property type="entry name" value="GST_CTER"/>
    <property type="match status" value="1"/>
</dbReference>
<dbReference type="GO" id="GO:0006749">
    <property type="term" value="P:glutathione metabolic process"/>
    <property type="evidence" value="ECO:0007669"/>
    <property type="project" value="TreeGrafter"/>
</dbReference>
<reference evidence="8 9" key="1">
    <citation type="submission" date="2025-04" db="UniProtKB">
        <authorList>
            <consortium name="RefSeq"/>
        </authorList>
    </citation>
    <scope>IDENTIFICATION</scope>
    <source>
        <tissue evidence="8 9">Total insect</tissue>
    </source>
</reference>
<evidence type="ECO:0000256" key="4">
    <source>
        <dbReference type="ARBA" id="ARBA00047960"/>
    </source>
</evidence>
<dbReference type="InterPro" id="IPR004045">
    <property type="entry name" value="Glutathione_S-Trfase_N"/>
</dbReference>
<dbReference type="Pfam" id="PF02798">
    <property type="entry name" value="GST_N"/>
    <property type="match status" value="1"/>
</dbReference>
<dbReference type="Gene3D" id="1.20.1050.10">
    <property type="match status" value="1"/>
</dbReference>
<dbReference type="InterPro" id="IPR040079">
    <property type="entry name" value="Glutathione_S-Trfase"/>
</dbReference>
<feature type="domain" description="GST N-terminal" evidence="5">
    <location>
        <begin position="16"/>
        <end position="93"/>
    </location>
</feature>
<dbReference type="InterPro" id="IPR010987">
    <property type="entry name" value="Glutathione-S-Trfase_C-like"/>
</dbReference>
<dbReference type="GeneID" id="117645169"/>
<dbReference type="GO" id="GO:0004364">
    <property type="term" value="F:glutathione transferase activity"/>
    <property type="evidence" value="ECO:0007669"/>
    <property type="project" value="UniProtKB-EC"/>
</dbReference>
<dbReference type="SFLD" id="SFLDS00019">
    <property type="entry name" value="Glutathione_Transferase_(cytos"/>
    <property type="match status" value="1"/>
</dbReference>
<dbReference type="AlphaFoldDB" id="A0A6P8ZMR1"/>
<dbReference type="Pfam" id="PF14497">
    <property type="entry name" value="GST_C_3"/>
    <property type="match status" value="1"/>
</dbReference>
<dbReference type="InterPro" id="IPR050213">
    <property type="entry name" value="GST_superfamily"/>
</dbReference>
<dbReference type="RefSeq" id="XP_034241045.1">
    <property type="nucleotide sequence ID" value="XM_034385154.1"/>
</dbReference>
<dbReference type="OrthoDB" id="414243at2759"/>
<accession>A0A6P8ZMR1</accession>
<dbReference type="KEGG" id="tpal:117645169"/>
<evidence type="ECO:0000256" key="2">
    <source>
        <dbReference type="ARBA" id="ARBA00022679"/>
    </source>
</evidence>
<keyword evidence="2" id="KW-0808">Transferase</keyword>
<dbReference type="CDD" id="cd03192">
    <property type="entry name" value="GST_C_Sigma_like"/>
    <property type="match status" value="1"/>
</dbReference>
<proteinExistence type="inferred from homology"/>
<dbReference type="PROSITE" id="PS50404">
    <property type="entry name" value="GST_NTER"/>
    <property type="match status" value="1"/>
</dbReference>
<dbReference type="FunFam" id="3.40.30.10:FF:000035">
    <property type="entry name" value="hematopoietic prostaglandin D synthase"/>
    <property type="match status" value="1"/>
</dbReference>
<dbReference type="InterPro" id="IPR036249">
    <property type="entry name" value="Thioredoxin-like_sf"/>
</dbReference>
<evidence type="ECO:0000256" key="3">
    <source>
        <dbReference type="ARBA" id="ARBA00038317"/>
    </source>
</evidence>
<evidence type="ECO:0000313" key="8">
    <source>
        <dbReference type="RefSeq" id="XP_034241044.1"/>
    </source>
</evidence>
<dbReference type="SUPFAM" id="SSF52833">
    <property type="entry name" value="Thioredoxin-like"/>
    <property type="match status" value="1"/>
</dbReference>
<sequence length="225" mass="25246">MAPGAPIAVPGAAGRPSYRLHYFALAGLGEPVRYLLHYGRIPFEDVRIDAKQWPEHKKKMPFGTMPVLEVDGVMYTQSRAICRYLAGQVGLQGATPEECLHIDIVVETFNDLRAAVADWFYDANPETKATKLRPLMEKTAPFYLSKFEAMAEANGGYLANHKLTWADVYFCAPLTWFDAMLRQNVLEGYPALQALRRRVDALPGVADYVKSRHNAEKLCPRFIGP</sequence>
<gene>
    <name evidence="8 9" type="primary">LOC117645169</name>
</gene>
<feature type="domain" description="GST C-terminal" evidence="6">
    <location>
        <begin position="95"/>
        <end position="225"/>
    </location>
</feature>